<dbReference type="Gene3D" id="1.10.287.770">
    <property type="entry name" value="YojJ-like"/>
    <property type="match status" value="1"/>
</dbReference>
<proteinExistence type="inferred from homology"/>
<dbReference type="OrthoDB" id="10068240at2759"/>
<evidence type="ECO:0000313" key="14">
    <source>
        <dbReference type="EnsemblMetazoa" id="CLYHEMP010229.1"/>
    </source>
</evidence>
<evidence type="ECO:0000256" key="3">
    <source>
        <dbReference type="ARBA" id="ARBA00022461"/>
    </source>
</evidence>
<feature type="transmembrane region" description="Helical" evidence="13">
    <location>
        <begin position="456"/>
        <end position="481"/>
    </location>
</feature>
<dbReference type="Proteomes" id="UP000594262">
    <property type="component" value="Unplaced"/>
</dbReference>
<evidence type="ECO:0000256" key="10">
    <source>
        <dbReference type="ARBA" id="ARBA00023303"/>
    </source>
</evidence>
<keyword evidence="8 13" id="KW-0472">Membrane</keyword>
<evidence type="ECO:0000256" key="13">
    <source>
        <dbReference type="SAM" id="Phobius"/>
    </source>
</evidence>
<keyword evidence="3 11" id="KW-0894">Sodium channel</keyword>
<keyword evidence="10 11" id="KW-0407">Ion channel</keyword>
<dbReference type="GeneID" id="136815444"/>
<keyword evidence="9 11" id="KW-0739">Sodium transport</keyword>
<evidence type="ECO:0000256" key="7">
    <source>
        <dbReference type="ARBA" id="ARBA00023065"/>
    </source>
</evidence>
<evidence type="ECO:0000256" key="1">
    <source>
        <dbReference type="ARBA" id="ARBA00004141"/>
    </source>
</evidence>
<keyword evidence="15" id="KW-1185">Reference proteome</keyword>
<dbReference type="GO" id="GO:0015280">
    <property type="term" value="F:ligand-gated sodium channel activity"/>
    <property type="evidence" value="ECO:0007669"/>
    <property type="project" value="TreeGrafter"/>
</dbReference>
<accession>A0A7M5V2M4</accession>
<feature type="transmembrane region" description="Helical" evidence="13">
    <location>
        <begin position="105"/>
        <end position="126"/>
    </location>
</feature>
<evidence type="ECO:0000256" key="5">
    <source>
        <dbReference type="ARBA" id="ARBA00022989"/>
    </source>
</evidence>
<evidence type="ECO:0000256" key="8">
    <source>
        <dbReference type="ARBA" id="ARBA00023136"/>
    </source>
</evidence>
<evidence type="ECO:0000256" key="9">
    <source>
        <dbReference type="ARBA" id="ARBA00023201"/>
    </source>
</evidence>
<dbReference type="GO" id="GO:0005886">
    <property type="term" value="C:plasma membrane"/>
    <property type="evidence" value="ECO:0007669"/>
    <property type="project" value="TreeGrafter"/>
</dbReference>
<dbReference type="InterPro" id="IPR001873">
    <property type="entry name" value="ENaC"/>
</dbReference>
<evidence type="ECO:0000256" key="11">
    <source>
        <dbReference type="RuleBase" id="RU000679"/>
    </source>
</evidence>
<sequence>MDKYEPENFPLTKGDLNHNGGLLARPLERSEQYRTQFGSNFSFHLTDVHNRTEKKQLNGDTEYGHENPKKVKRVRELNEKIRGYIDGFTVHGLTRVLTAPRKESAFWFITLASALLMAVIVVQGLMSKYYRHEVYTEIRSIVTDKNRFPSISFCEFNLLKRSYFAYCGGHIKAANNVTCNLDDIPVPQDVNHTGQDYWSNGMFEIRECITWGHGKCVISELVQSKKDLNHSCFTWNYEGTFHDMYSHVTLIIEFKKPSWMTNRPHIIAVPHDSKIKEIDMTMAIDLNKQKKNQLTMGLTQVQRKEAPFPSKCINGGRDIDLLPGIYARRTCAETQIHTNIFKKCGDTTDYMRPYIQNAVSPNRTRFTNMTEVTNCIYAMSENLKATSYSTGCPFPCRELEIATFTHHAECDEDTERYISKDNDFYYQVELQLQNVDSYKIMEEKEMYPWDQMACEIGGFLGLVMGASMLSMIEIIACTWFYGIKRGKYGGKNEG</sequence>
<comment type="similarity">
    <text evidence="11">Belongs to the amiloride-sensitive sodium channel (TC 1.A.6) family.</text>
</comment>
<evidence type="ECO:0000256" key="12">
    <source>
        <dbReference type="SAM" id="MobiDB-lite"/>
    </source>
</evidence>
<name>A0A7M5V2M4_9CNID</name>
<keyword evidence="6" id="KW-0915">Sodium</keyword>
<evidence type="ECO:0000313" key="15">
    <source>
        <dbReference type="Proteomes" id="UP000594262"/>
    </source>
</evidence>
<feature type="region of interest" description="Disordered" evidence="12">
    <location>
        <begin position="1"/>
        <end position="22"/>
    </location>
</feature>
<protein>
    <submittedName>
        <fullName evidence="14">Uncharacterized protein</fullName>
    </submittedName>
</protein>
<dbReference type="PANTHER" id="PTHR11690">
    <property type="entry name" value="AMILORIDE-SENSITIVE SODIUM CHANNEL-RELATED"/>
    <property type="match status" value="1"/>
</dbReference>
<evidence type="ECO:0000256" key="2">
    <source>
        <dbReference type="ARBA" id="ARBA00022448"/>
    </source>
</evidence>
<keyword evidence="4 11" id="KW-0812">Transmembrane</keyword>
<dbReference type="RefSeq" id="XP_066928000.1">
    <property type="nucleotide sequence ID" value="XM_067071899.1"/>
</dbReference>
<dbReference type="EnsemblMetazoa" id="CLYHEMT010229.1">
    <property type="protein sequence ID" value="CLYHEMP010229.1"/>
    <property type="gene ID" value="CLYHEMG010229"/>
</dbReference>
<comment type="subcellular location">
    <subcellularLocation>
        <location evidence="1">Membrane</location>
        <topology evidence="1">Multi-pass membrane protein</topology>
    </subcellularLocation>
</comment>
<evidence type="ECO:0000256" key="6">
    <source>
        <dbReference type="ARBA" id="ARBA00023053"/>
    </source>
</evidence>
<keyword evidence="7 11" id="KW-0406">Ion transport</keyword>
<evidence type="ECO:0000256" key="4">
    <source>
        <dbReference type="ARBA" id="ARBA00022692"/>
    </source>
</evidence>
<keyword evidence="2 11" id="KW-0813">Transport</keyword>
<reference evidence="14" key="1">
    <citation type="submission" date="2021-01" db="UniProtKB">
        <authorList>
            <consortium name="EnsemblMetazoa"/>
        </authorList>
    </citation>
    <scope>IDENTIFICATION</scope>
</reference>
<keyword evidence="5 13" id="KW-1133">Transmembrane helix</keyword>
<dbReference type="AlphaFoldDB" id="A0A7M5V2M4"/>
<organism evidence="14 15">
    <name type="scientific">Clytia hemisphaerica</name>
    <dbReference type="NCBI Taxonomy" id="252671"/>
    <lineage>
        <taxon>Eukaryota</taxon>
        <taxon>Metazoa</taxon>
        <taxon>Cnidaria</taxon>
        <taxon>Hydrozoa</taxon>
        <taxon>Hydroidolina</taxon>
        <taxon>Leptothecata</taxon>
        <taxon>Obeliida</taxon>
        <taxon>Clytiidae</taxon>
        <taxon>Clytia</taxon>
    </lineage>
</organism>
<dbReference type="Pfam" id="PF00858">
    <property type="entry name" value="ASC"/>
    <property type="match status" value="2"/>
</dbReference>